<dbReference type="Proteomes" id="UP000031258">
    <property type="component" value="Unassembled WGS sequence"/>
</dbReference>
<dbReference type="EMBL" id="JSWE01000186">
    <property type="protein sequence ID" value="KIE04421.1"/>
    <property type="molecule type" value="Genomic_DNA"/>
</dbReference>
<evidence type="ECO:0000313" key="3">
    <source>
        <dbReference type="Proteomes" id="UP000031258"/>
    </source>
</evidence>
<keyword evidence="1" id="KW-1133">Transmembrane helix</keyword>
<evidence type="ECO:0000256" key="1">
    <source>
        <dbReference type="SAM" id="Phobius"/>
    </source>
</evidence>
<dbReference type="STRING" id="86105.NF27_HS00080"/>
<dbReference type="AlphaFoldDB" id="A0A0C1MWZ4"/>
<sequence length="35" mass="3962">MENDDTSYLLIGIIDALSGNVLWSNIIYSNQGLYR</sequence>
<evidence type="ECO:0000313" key="2">
    <source>
        <dbReference type="EMBL" id="KIE04421.1"/>
    </source>
</evidence>
<name>A0A0C1MWZ4_9RICK</name>
<keyword evidence="1" id="KW-0812">Transmembrane</keyword>
<comment type="caution">
    <text evidence="2">The sequence shown here is derived from an EMBL/GenBank/DDBJ whole genome shotgun (WGS) entry which is preliminary data.</text>
</comment>
<evidence type="ECO:0008006" key="4">
    <source>
        <dbReference type="Google" id="ProtNLM"/>
    </source>
</evidence>
<feature type="transmembrane region" description="Helical" evidence="1">
    <location>
        <begin position="6"/>
        <end position="28"/>
    </location>
</feature>
<gene>
    <name evidence="2" type="ORF">NF27_HS00080</name>
</gene>
<protein>
    <recommendedName>
        <fullName evidence="4">Transposase</fullName>
    </recommendedName>
</protein>
<proteinExistence type="predicted"/>
<keyword evidence="1" id="KW-0472">Membrane</keyword>
<reference evidence="2 3" key="1">
    <citation type="submission" date="2014-11" db="EMBL/GenBank/DDBJ databases">
        <title>A Rickettsiales Symbiont of Amoebae With Ancient Features.</title>
        <authorList>
            <person name="Schulz F."/>
            <person name="Martijn J."/>
            <person name="Wascher F."/>
            <person name="Kostanjsek R."/>
            <person name="Ettema T.J."/>
            <person name="Horn M."/>
        </authorList>
    </citation>
    <scope>NUCLEOTIDE SEQUENCE [LARGE SCALE GENOMIC DNA]</scope>
    <source>
        <strain evidence="2 3">UWC36</strain>
    </source>
</reference>
<keyword evidence="3" id="KW-1185">Reference proteome</keyword>
<accession>A0A0C1MWZ4</accession>
<organism evidence="2 3">
    <name type="scientific">Candidatus Jidaibacter acanthamoebae</name>
    <dbReference type="NCBI Taxonomy" id="86105"/>
    <lineage>
        <taxon>Bacteria</taxon>
        <taxon>Pseudomonadati</taxon>
        <taxon>Pseudomonadota</taxon>
        <taxon>Alphaproteobacteria</taxon>
        <taxon>Rickettsiales</taxon>
        <taxon>Candidatus Midichloriaceae</taxon>
        <taxon>Candidatus Jidaibacter</taxon>
    </lineage>
</organism>